<comment type="caution">
    <text evidence="2">The sequence shown here is derived from an EMBL/GenBank/DDBJ whole genome shotgun (WGS) entry which is preliminary data.</text>
</comment>
<dbReference type="Proteomes" id="UP000789570">
    <property type="component" value="Unassembled WGS sequence"/>
</dbReference>
<keyword evidence="1" id="KW-0175">Coiled coil</keyword>
<sequence length="150" mass="17792">MEKLELVKGQQINCPVYIKKEVLEREPTFGGTTLENEKEILLERPITEKNLEKELARWLTEREELIADNQKKEQTITNLERDKEIWKEEKEQLQGKIAELEKNLKEEKLDKEEIQKNLEKLEREKGQLNNPQLESKIIEALIEREIGVES</sequence>
<dbReference type="AlphaFoldDB" id="A0A9N9D897"/>
<organism evidence="2 3">
    <name type="scientific">Funneliformis caledonium</name>
    <dbReference type="NCBI Taxonomy" id="1117310"/>
    <lineage>
        <taxon>Eukaryota</taxon>
        <taxon>Fungi</taxon>
        <taxon>Fungi incertae sedis</taxon>
        <taxon>Mucoromycota</taxon>
        <taxon>Glomeromycotina</taxon>
        <taxon>Glomeromycetes</taxon>
        <taxon>Glomerales</taxon>
        <taxon>Glomeraceae</taxon>
        <taxon>Funneliformis</taxon>
    </lineage>
</organism>
<feature type="coiled-coil region" evidence="1">
    <location>
        <begin position="48"/>
        <end position="131"/>
    </location>
</feature>
<dbReference type="OrthoDB" id="2448903at2759"/>
<name>A0A9N9D897_9GLOM</name>
<gene>
    <name evidence="2" type="ORF">FCALED_LOCUS10048</name>
</gene>
<accession>A0A9N9D897</accession>
<keyword evidence="3" id="KW-1185">Reference proteome</keyword>
<evidence type="ECO:0000313" key="3">
    <source>
        <dbReference type="Proteomes" id="UP000789570"/>
    </source>
</evidence>
<proteinExistence type="predicted"/>
<dbReference type="EMBL" id="CAJVPQ010003532">
    <property type="protein sequence ID" value="CAG8630586.1"/>
    <property type="molecule type" value="Genomic_DNA"/>
</dbReference>
<evidence type="ECO:0000256" key="1">
    <source>
        <dbReference type="SAM" id="Coils"/>
    </source>
</evidence>
<evidence type="ECO:0000313" key="2">
    <source>
        <dbReference type="EMBL" id="CAG8630586.1"/>
    </source>
</evidence>
<reference evidence="2" key="1">
    <citation type="submission" date="2021-06" db="EMBL/GenBank/DDBJ databases">
        <authorList>
            <person name="Kallberg Y."/>
            <person name="Tangrot J."/>
            <person name="Rosling A."/>
        </authorList>
    </citation>
    <scope>NUCLEOTIDE SEQUENCE</scope>
    <source>
        <strain evidence="2">UK204</strain>
    </source>
</reference>
<protein>
    <submittedName>
        <fullName evidence="2">3660_t:CDS:1</fullName>
    </submittedName>
</protein>